<name>A0A1X0R057_RHIZD</name>
<reference evidence="1" key="1">
    <citation type="journal article" date="2016" name="Proc. Natl. Acad. Sci. U.S.A.">
        <title>Lipid metabolic changes in an early divergent fungus govern the establishment of a mutualistic symbiosis with endobacteria.</title>
        <authorList>
            <person name="Lastovetsky O.A."/>
            <person name="Gaspar M.L."/>
            <person name="Mondo S.J."/>
            <person name="LaButti K.M."/>
            <person name="Sandor L."/>
            <person name="Grigoriev I.V."/>
            <person name="Henry S.A."/>
            <person name="Pawlowska T.E."/>
        </authorList>
    </citation>
    <scope>NUCLEOTIDE SEQUENCE [LARGE SCALE GENOMIC DNA]</scope>
    <source>
        <strain evidence="1">ATCC 52814</strain>
    </source>
</reference>
<gene>
    <name evidence="1" type="ORF">BCV72DRAFT_182774</name>
</gene>
<organism evidence="1">
    <name type="scientific">Rhizopus microsporus var. microsporus</name>
    <dbReference type="NCBI Taxonomy" id="86635"/>
    <lineage>
        <taxon>Eukaryota</taxon>
        <taxon>Fungi</taxon>
        <taxon>Fungi incertae sedis</taxon>
        <taxon>Mucoromycota</taxon>
        <taxon>Mucoromycotina</taxon>
        <taxon>Mucoromycetes</taxon>
        <taxon>Mucorales</taxon>
        <taxon>Mucorineae</taxon>
        <taxon>Rhizopodaceae</taxon>
        <taxon>Rhizopus</taxon>
    </lineage>
</organism>
<accession>A0A1X0R057</accession>
<feature type="non-terminal residue" evidence="1">
    <location>
        <position position="198"/>
    </location>
</feature>
<dbReference type="Proteomes" id="UP000242414">
    <property type="component" value="Unassembled WGS sequence"/>
</dbReference>
<dbReference type="VEuPathDB" id="FungiDB:BCV72DRAFT_182774"/>
<dbReference type="AlphaFoldDB" id="A0A1X0R057"/>
<proteinExistence type="predicted"/>
<feature type="non-terminal residue" evidence="1">
    <location>
        <position position="1"/>
    </location>
</feature>
<dbReference type="OrthoDB" id="2285535at2759"/>
<evidence type="ECO:0000313" key="1">
    <source>
        <dbReference type="EMBL" id="ORE05415.1"/>
    </source>
</evidence>
<sequence length="198" mass="22888">KVFTQNYWHSISQLVLGKTLTNKKSLPDGIFSSWGSFSSRYKEIIYRMDNSVTGYSQCLTAVCVEVATYYHNMIVECFQSRLMTYLIRMIRTSVKQVISIERLYCTLLALMHSNTYSNSKYVQRLAEYGYQYICDGQATWHEDVTDITIAERTAINSLCKYLLKIEMPKPVTVKSLAASPGSYIPMLREILKRYMAEN</sequence>
<dbReference type="EMBL" id="KV921945">
    <property type="protein sequence ID" value="ORE05415.1"/>
    <property type="molecule type" value="Genomic_DNA"/>
</dbReference>
<protein>
    <submittedName>
        <fullName evidence="1">Uncharacterized protein</fullName>
    </submittedName>
</protein>